<organism evidence="6 7">
    <name type="scientific">Streptomyces lavendulocolor</name>
    <dbReference type="NCBI Taxonomy" id="67316"/>
    <lineage>
        <taxon>Bacteria</taxon>
        <taxon>Bacillati</taxon>
        <taxon>Actinomycetota</taxon>
        <taxon>Actinomycetes</taxon>
        <taxon>Kitasatosporales</taxon>
        <taxon>Streptomycetaceae</taxon>
        <taxon>Streptomyces</taxon>
    </lineage>
</organism>
<dbReference type="RefSeq" id="WP_359655870.1">
    <property type="nucleotide sequence ID" value="NZ_JBEXZO010000011.1"/>
</dbReference>
<dbReference type="InterPro" id="IPR027417">
    <property type="entry name" value="P-loop_NTPase"/>
</dbReference>
<keyword evidence="7" id="KW-1185">Reference proteome</keyword>
<dbReference type="InterPro" id="IPR015854">
    <property type="entry name" value="ABC_transpr_LolD-like"/>
</dbReference>
<evidence type="ECO:0000313" key="7">
    <source>
        <dbReference type="Proteomes" id="UP001550378"/>
    </source>
</evidence>
<evidence type="ECO:0000313" key="6">
    <source>
        <dbReference type="EMBL" id="MEU0708239.1"/>
    </source>
</evidence>
<dbReference type="PROSITE" id="PS50893">
    <property type="entry name" value="ABC_TRANSPORTER_2"/>
    <property type="match status" value="1"/>
</dbReference>
<dbReference type="InterPro" id="IPR003439">
    <property type="entry name" value="ABC_transporter-like_ATP-bd"/>
</dbReference>
<proteinExistence type="predicted"/>
<evidence type="ECO:0000256" key="4">
    <source>
        <dbReference type="SAM" id="MobiDB-lite"/>
    </source>
</evidence>
<keyword evidence="1" id="KW-0813">Transport</keyword>
<dbReference type="EMBL" id="JBEXZR010000009">
    <property type="protein sequence ID" value="MEU0708239.1"/>
    <property type="molecule type" value="Genomic_DNA"/>
</dbReference>
<evidence type="ECO:0000259" key="5">
    <source>
        <dbReference type="PROSITE" id="PS50893"/>
    </source>
</evidence>
<comment type="caution">
    <text evidence="6">The sequence shown here is derived from an EMBL/GenBank/DDBJ whole genome shotgun (WGS) entry which is preliminary data.</text>
</comment>
<keyword evidence="2" id="KW-0547">Nucleotide-binding</keyword>
<evidence type="ECO:0000256" key="1">
    <source>
        <dbReference type="ARBA" id="ARBA00022448"/>
    </source>
</evidence>
<dbReference type="SUPFAM" id="SSF52540">
    <property type="entry name" value="P-loop containing nucleoside triphosphate hydrolases"/>
    <property type="match status" value="1"/>
</dbReference>
<dbReference type="CDD" id="cd03255">
    <property type="entry name" value="ABC_MJ0796_LolCDE_FtsE"/>
    <property type="match status" value="1"/>
</dbReference>
<protein>
    <submittedName>
        <fullName evidence="6">ABC transporter ATP-binding protein</fullName>
    </submittedName>
</protein>
<dbReference type="InterPro" id="IPR003593">
    <property type="entry name" value="AAA+_ATPase"/>
</dbReference>
<evidence type="ECO:0000256" key="2">
    <source>
        <dbReference type="ARBA" id="ARBA00022741"/>
    </source>
</evidence>
<dbReference type="Gene3D" id="3.40.50.300">
    <property type="entry name" value="P-loop containing nucleotide triphosphate hydrolases"/>
    <property type="match status" value="1"/>
</dbReference>
<name>A0ABV2W3X5_9ACTN</name>
<gene>
    <name evidence="6" type="ORF">ABZ508_12870</name>
</gene>
<dbReference type="SMART" id="SM00382">
    <property type="entry name" value="AAA"/>
    <property type="match status" value="1"/>
</dbReference>
<dbReference type="InterPro" id="IPR017911">
    <property type="entry name" value="MacB-like_ATP-bd"/>
</dbReference>
<evidence type="ECO:0000256" key="3">
    <source>
        <dbReference type="ARBA" id="ARBA00022840"/>
    </source>
</evidence>
<dbReference type="Proteomes" id="UP001550378">
    <property type="component" value="Unassembled WGS sequence"/>
</dbReference>
<reference evidence="6 7" key="1">
    <citation type="submission" date="2024-06" db="EMBL/GenBank/DDBJ databases">
        <title>The Natural Products Discovery Center: Release of the First 8490 Sequenced Strains for Exploring Actinobacteria Biosynthetic Diversity.</title>
        <authorList>
            <person name="Kalkreuter E."/>
            <person name="Kautsar S.A."/>
            <person name="Yang D."/>
            <person name="Bader C.D."/>
            <person name="Teijaro C.N."/>
            <person name="Fluegel L."/>
            <person name="Davis C.M."/>
            <person name="Simpson J.R."/>
            <person name="Lauterbach L."/>
            <person name="Steele A.D."/>
            <person name="Gui C."/>
            <person name="Meng S."/>
            <person name="Li G."/>
            <person name="Viehrig K."/>
            <person name="Ye F."/>
            <person name="Su P."/>
            <person name="Kiefer A.F."/>
            <person name="Nichols A."/>
            <person name="Cepeda A.J."/>
            <person name="Yan W."/>
            <person name="Fan B."/>
            <person name="Jiang Y."/>
            <person name="Adhikari A."/>
            <person name="Zheng C.-J."/>
            <person name="Schuster L."/>
            <person name="Cowan T.M."/>
            <person name="Smanski M.J."/>
            <person name="Chevrette M.G."/>
            <person name="De Carvalho L.P.S."/>
            <person name="Shen B."/>
        </authorList>
    </citation>
    <scope>NUCLEOTIDE SEQUENCE [LARGE SCALE GENOMIC DNA]</scope>
    <source>
        <strain evidence="6 7">NPDC006337</strain>
    </source>
</reference>
<feature type="domain" description="ABC transporter" evidence="5">
    <location>
        <begin position="10"/>
        <end position="245"/>
    </location>
</feature>
<dbReference type="Pfam" id="PF00005">
    <property type="entry name" value="ABC_tran"/>
    <property type="match status" value="1"/>
</dbReference>
<keyword evidence="3 6" id="KW-0067">ATP-binding</keyword>
<accession>A0ABV2W3X5</accession>
<sequence>MQAQDDPPVLDIERLTCHVPGRTLFEDVTLSVRAGESVAVTGPSGSGKSTLLMSVLGLVRPAAGTVRVAGADLGAMSSRVLARHRRRHMGMVFQFGELLPELSPLENVALAGLLGGMGPGAADRRAARLLDELGVRPVDGRVDTLSGGERQRTAVARALMNEPALLLADEPTGSLDPLHRDAVTELLHTLPATRGCALLLVTHDEAVARRADRCVTLGARGLVPQDATAAPGPHASAAGEPYNAPPGARMPGDRSGTRTGARS</sequence>
<feature type="compositionally biased region" description="Low complexity" evidence="4">
    <location>
        <begin position="227"/>
        <end position="239"/>
    </location>
</feature>
<feature type="region of interest" description="Disordered" evidence="4">
    <location>
        <begin position="226"/>
        <end position="263"/>
    </location>
</feature>
<dbReference type="GO" id="GO:0005524">
    <property type="term" value="F:ATP binding"/>
    <property type="evidence" value="ECO:0007669"/>
    <property type="project" value="UniProtKB-KW"/>
</dbReference>
<dbReference type="PANTHER" id="PTHR24220">
    <property type="entry name" value="IMPORT ATP-BINDING PROTEIN"/>
    <property type="match status" value="1"/>
</dbReference>